<dbReference type="Proteomes" id="UP000719766">
    <property type="component" value="Unassembled WGS sequence"/>
</dbReference>
<evidence type="ECO:0000313" key="3">
    <source>
        <dbReference type="EMBL" id="KAG1797483.1"/>
    </source>
</evidence>
<feature type="signal peptide" evidence="2">
    <location>
        <begin position="1"/>
        <end position="19"/>
    </location>
</feature>
<dbReference type="EMBL" id="JABBWE010000016">
    <property type="protein sequence ID" value="KAG1797483.1"/>
    <property type="molecule type" value="Genomic_DNA"/>
</dbReference>
<gene>
    <name evidence="3" type="ORF">HD556DRAFT_1306614</name>
</gene>
<proteinExistence type="predicted"/>
<keyword evidence="4" id="KW-1185">Reference proteome</keyword>
<protein>
    <submittedName>
        <fullName evidence="3">Uncharacterized protein</fullName>
    </submittedName>
</protein>
<evidence type="ECO:0000256" key="1">
    <source>
        <dbReference type="SAM" id="MobiDB-lite"/>
    </source>
</evidence>
<reference evidence="3" key="1">
    <citation type="journal article" date="2020" name="New Phytol.">
        <title>Comparative genomics reveals dynamic genome evolution in host specialist ectomycorrhizal fungi.</title>
        <authorList>
            <person name="Lofgren L.A."/>
            <person name="Nguyen N.H."/>
            <person name="Vilgalys R."/>
            <person name="Ruytinx J."/>
            <person name="Liao H.L."/>
            <person name="Branco S."/>
            <person name="Kuo A."/>
            <person name="LaButti K."/>
            <person name="Lipzen A."/>
            <person name="Andreopoulos W."/>
            <person name="Pangilinan J."/>
            <person name="Riley R."/>
            <person name="Hundley H."/>
            <person name="Na H."/>
            <person name="Barry K."/>
            <person name="Grigoriev I.V."/>
            <person name="Stajich J.E."/>
            <person name="Kennedy P.G."/>
        </authorList>
    </citation>
    <scope>NUCLEOTIDE SEQUENCE</scope>
    <source>
        <strain evidence="3">S12</strain>
    </source>
</reference>
<accession>A0A9P7IYZ8</accession>
<dbReference type="GeneID" id="64593704"/>
<organism evidence="3 4">
    <name type="scientific">Suillus plorans</name>
    <dbReference type="NCBI Taxonomy" id="116603"/>
    <lineage>
        <taxon>Eukaryota</taxon>
        <taxon>Fungi</taxon>
        <taxon>Dikarya</taxon>
        <taxon>Basidiomycota</taxon>
        <taxon>Agaricomycotina</taxon>
        <taxon>Agaricomycetes</taxon>
        <taxon>Agaricomycetidae</taxon>
        <taxon>Boletales</taxon>
        <taxon>Suillineae</taxon>
        <taxon>Suillaceae</taxon>
        <taxon>Suillus</taxon>
    </lineage>
</organism>
<name>A0A9P7IYZ8_9AGAM</name>
<feature type="chain" id="PRO_5040338346" evidence="2">
    <location>
        <begin position="20"/>
        <end position="166"/>
    </location>
</feature>
<dbReference type="OrthoDB" id="10606293at2759"/>
<sequence length="166" mass="18393">MRVSLLVVVVALTASMSVAVRQGFNHVTHLRPLARKIGLREKLSRKPEWHVATIVKTHSRAYGSARYDESERGGGGGERGLIFFIERVSDGIQGTVGTGTDCKGINARPLWREATALSIEDSYDAREDYRLRARTPAPAPGPCHSRPDLPERPAPQLTRKRNLAER</sequence>
<feature type="region of interest" description="Disordered" evidence="1">
    <location>
        <begin position="132"/>
        <end position="166"/>
    </location>
</feature>
<evidence type="ECO:0000313" key="4">
    <source>
        <dbReference type="Proteomes" id="UP000719766"/>
    </source>
</evidence>
<comment type="caution">
    <text evidence="3">The sequence shown here is derived from an EMBL/GenBank/DDBJ whole genome shotgun (WGS) entry which is preliminary data.</text>
</comment>
<evidence type="ECO:0000256" key="2">
    <source>
        <dbReference type="SAM" id="SignalP"/>
    </source>
</evidence>
<dbReference type="AlphaFoldDB" id="A0A9P7IYZ8"/>
<dbReference type="RefSeq" id="XP_041162593.1">
    <property type="nucleotide sequence ID" value="XM_041299940.1"/>
</dbReference>
<keyword evidence="2" id="KW-0732">Signal</keyword>